<dbReference type="OrthoDB" id="206623at2"/>
<sequence>MLLHSTAKVIFETEILDANTGITVKRNVPKPNLLLDSGLDGIAERSWWTSFSNCVLGTGTTPTKRDSGSVTVSISSETATASANFFEAGDVGRLLKLDSGQEVYITAYTSETVVSVAGATDDTASEFTVWYVNESGHQNEVNRTSTLSTDTGDNASTWDGTTIEHKRTFIFGVEGSARTYREIGWSHTGAAGNNLLGRALIPGGGDSISAGQQYKVTVRLQVTLSPVSQTAVASVGSGGWDTAGTTILCGLNGAFRGFSSGGIFAVGDGSEIFEPHQVKSIYLSTSDDALPSAPSENQITISGSPFGMTPDTYVAGSREKIYRITLATTQANNTWKEVGIGQGNPLKRRWALRFDTPQTKDSDHTLELVFRQTWGRSLIN</sequence>
<dbReference type="AlphaFoldDB" id="A0A317ZHA0"/>
<proteinExistence type="predicted"/>
<evidence type="ECO:0000313" key="2">
    <source>
        <dbReference type="Proteomes" id="UP000247099"/>
    </source>
</evidence>
<dbReference type="EMBL" id="QHJQ01000003">
    <property type="protein sequence ID" value="PXA04830.1"/>
    <property type="molecule type" value="Genomic_DNA"/>
</dbReference>
<organism evidence="1 2">
    <name type="scientific">Coraliomargarita sinensis</name>
    <dbReference type="NCBI Taxonomy" id="2174842"/>
    <lineage>
        <taxon>Bacteria</taxon>
        <taxon>Pseudomonadati</taxon>
        <taxon>Verrucomicrobiota</taxon>
        <taxon>Opitutia</taxon>
        <taxon>Puniceicoccales</taxon>
        <taxon>Coraliomargaritaceae</taxon>
        <taxon>Coraliomargarita</taxon>
    </lineage>
</organism>
<evidence type="ECO:0000313" key="1">
    <source>
        <dbReference type="EMBL" id="PXA04830.1"/>
    </source>
</evidence>
<dbReference type="InParanoid" id="A0A317ZHA0"/>
<keyword evidence="2" id="KW-1185">Reference proteome</keyword>
<gene>
    <name evidence="1" type="ORF">DDZ13_06605</name>
</gene>
<accession>A0A317ZHA0</accession>
<dbReference type="Proteomes" id="UP000247099">
    <property type="component" value="Unassembled WGS sequence"/>
</dbReference>
<dbReference type="RefSeq" id="WP_110130636.1">
    <property type="nucleotide sequence ID" value="NZ_QHJQ01000003.1"/>
</dbReference>
<protein>
    <submittedName>
        <fullName evidence="1">Uncharacterized protein</fullName>
    </submittedName>
</protein>
<name>A0A317ZHA0_9BACT</name>
<reference evidence="1 2" key="1">
    <citation type="submission" date="2018-05" db="EMBL/GenBank/DDBJ databases">
        <title>Coraliomargarita sinensis sp. nov., isolated from a marine solar saltern.</title>
        <authorList>
            <person name="Zhou L.Y."/>
        </authorList>
    </citation>
    <scope>NUCLEOTIDE SEQUENCE [LARGE SCALE GENOMIC DNA]</scope>
    <source>
        <strain evidence="1 2">WN38</strain>
    </source>
</reference>
<comment type="caution">
    <text evidence="1">The sequence shown here is derived from an EMBL/GenBank/DDBJ whole genome shotgun (WGS) entry which is preliminary data.</text>
</comment>